<feature type="signal peptide" evidence="2">
    <location>
        <begin position="1"/>
        <end position="23"/>
    </location>
</feature>
<name>A0A5B8YFZ3_9FLAO</name>
<dbReference type="OrthoDB" id="1421312at2"/>
<evidence type="ECO:0000313" key="3">
    <source>
        <dbReference type="EMBL" id="QED36845.1"/>
    </source>
</evidence>
<keyword evidence="2" id="KW-0732">Signal</keyword>
<sequence length="322" mass="36665">MRYFTTKILFVFFIVFNLTSVQAQYTETINSNRPGASQGAFSVGKRVYQFEGGAYFGNDYHALRKSDTDIWGTDYSLRVGLLFEALEINLTGAFQAETTIIPIGGRDTEFKRSNFRSNTLGVKYMIFDPFVSIEPDKPNLYSWKANQRFKWKTLIPAVAVYGGLNFSLGDNPYLYPGESAYSPKFALITQHNWTGSWVLVTNIIADKISDNNPTFAGIFTLTHAFTPKFAGFLEYQSILSNIYADDLARTGVALLIGDHLQFDVSGLINFKNTPDRWQVAAGFSYRIDRHKDDEFLQESEEGDYRRLRSKNLEQQKPVENEQ</sequence>
<evidence type="ECO:0000256" key="1">
    <source>
        <dbReference type="SAM" id="MobiDB-lite"/>
    </source>
</evidence>
<feature type="chain" id="PRO_5023123529" evidence="2">
    <location>
        <begin position="24"/>
        <end position="322"/>
    </location>
</feature>
<dbReference type="AlphaFoldDB" id="A0A5B8YFZ3"/>
<dbReference type="Proteomes" id="UP000321954">
    <property type="component" value="Chromosome"/>
</dbReference>
<dbReference type="Pfam" id="PF13557">
    <property type="entry name" value="Phenol_MetA_deg"/>
    <property type="match status" value="1"/>
</dbReference>
<evidence type="ECO:0000313" key="4">
    <source>
        <dbReference type="Proteomes" id="UP000321954"/>
    </source>
</evidence>
<evidence type="ECO:0000256" key="2">
    <source>
        <dbReference type="SAM" id="SignalP"/>
    </source>
</evidence>
<organism evidence="3 4">
    <name type="scientific">Antarcticibacterium arcticum</name>
    <dbReference type="NCBI Taxonomy" id="2585771"/>
    <lineage>
        <taxon>Bacteria</taxon>
        <taxon>Pseudomonadati</taxon>
        <taxon>Bacteroidota</taxon>
        <taxon>Flavobacteriia</taxon>
        <taxon>Flavobacteriales</taxon>
        <taxon>Flavobacteriaceae</taxon>
        <taxon>Antarcticibacterium</taxon>
    </lineage>
</organism>
<dbReference type="RefSeq" id="WP_146831069.1">
    <property type="nucleotide sequence ID" value="NZ_CP042476.1"/>
</dbReference>
<dbReference type="InterPro" id="IPR025737">
    <property type="entry name" value="FApF"/>
</dbReference>
<dbReference type="EMBL" id="CP042476">
    <property type="protein sequence ID" value="QED36845.1"/>
    <property type="molecule type" value="Genomic_DNA"/>
</dbReference>
<proteinExistence type="predicted"/>
<feature type="region of interest" description="Disordered" evidence="1">
    <location>
        <begin position="298"/>
        <end position="322"/>
    </location>
</feature>
<keyword evidence="4" id="KW-1185">Reference proteome</keyword>
<accession>A0A5B8YFZ3</accession>
<dbReference type="KEGG" id="anp:FK178_03570"/>
<protein>
    <submittedName>
        <fullName evidence="3">Transporter</fullName>
    </submittedName>
</protein>
<gene>
    <name evidence="3" type="ORF">FK178_03570</name>
</gene>
<feature type="compositionally biased region" description="Basic and acidic residues" evidence="1">
    <location>
        <begin position="302"/>
        <end position="322"/>
    </location>
</feature>
<reference evidence="3 4" key="1">
    <citation type="submission" date="2019-08" db="EMBL/GenBank/DDBJ databases">
        <title>Antarcticibacterium arcticum sp. nov., a bacterium isolated from marine sediment of the Canadian Beaufort Sea.</title>
        <authorList>
            <person name="Lee Y.M."/>
            <person name="Baek K."/>
            <person name="Lee D.-H."/>
            <person name="Shin S.C."/>
            <person name="Jin Y.K."/>
            <person name="Park Y."/>
        </authorList>
    </citation>
    <scope>NUCLEOTIDE SEQUENCE [LARGE SCALE GENOMIC DNA]</scope>
    <source>
        <strain evidence="3 4">PAMC 28998</strain>
    </source>
</reference>